<dbReference type="AlphaFoldDB" id="A0A9N9JTZ4"/>
<protein>
    <submittedName>
        <fullName evidence="1">6622_t:CDS:1</fullName>
    </submittedName>
</protein>
<organism evidence="1 2">
    <name type="scientific">Dentiscutata erythropus</name>
    <dbReference type="NCBI Taxonomy" id="1348616"/>
    <lineage>
        <taxon>Eukaryota</taxon>
        <taxon>Fungi</taxon>
        <taxon>Fungi incertae sedis</taxon>
        <taxon>Mucoromycota</taxon>
        <taxon>Glomeromycotina</taxon>
        <taxon>Glomeromycetes</taxon>
        <taxon>Diversisporales</taxon>
        <taxon>Gigasporaceae</taxon>
        <taxon>Dentiscutata</taxon>
    </lineage>
</organism>
<dbReference type="EMBL" id="CAJVPY010028955">
    <property type="protein sequence ID" value="CAG8793522.1"/>
    <property type="molecule type" value="Genomic_DNA"/>
</dbReference>
<dbReference type="Proteomes" id="UP000789405">
    <property type="component" value="Unassembled WGS sequence"/>
</dbReference>
<evidence type="ECO:0000313" key="1">
    <source>
        <dbReference type="EMBL" id="CAG8793522.1"/>
    </source>
</evidence>
<accession>A0A9N9JTZ4</accession>
<name>A0A9N9JTZ4_9GLOM</name>
<gene>
    <name evidence="1" type="ORF">DERYTH_LOCUS21896</name>
</gene>
<sequence>MAKYLRILISLAIMSLFLYMLNGAMLIERQNGNSSQLHVRSPQNGAVCGSINCPENQTCCGDKCCNPIQTCTLGNKGPNCCDPNIIGITNYIFDLSSEKDALL</sequence>
<keyword evidence="2" id="KW-1185">Reference proteome</keyword>
<comment type="caution">
    <text evidence="1">The sequence shown here is derived from an EMBL/GenBank/DDBJ whole genome shotgun (WGS) entry which is preliminary data.</text>
</comment>
<reference evidence="1" key="1">
    <citation type="submission" date="2021-06" db="EMBL/GenBank/DDBJ databases">
        <authorList>
            <person name="Kallberg Y."/>
            <person name="Tangrot J."/>
            <person name="Rosling A."/>
        </authorList>
    </citation>
    <scope>NUCLEOTIDE SEQUENCE</scope>
    <source>
        <strain evidence="1">MA453B</strain>
    </source>
</reference>
<evidence type="ECO:0000313" key="2">
    <source>
        <dbReference type="Proteomes" id="UP000789405"/>
    </source>
</evidence>
<proteinExistence type="predicted"/>